<evidence type="ECO:0000313" key="2">
    <source>
        <dbReference type="EnsemblMetazoa" id="CJA01678.1"/>
    </source>
</evidence>
<protein>
    <recommendedName>
        <fullName evidence="4">Glycine zipper domain-containing protein</fullName>
    </recommendedName>
</protein>
<reference evidence="3" key="1">
    <citation type="submission" date="2010-08" db="EMBL/GenBank/DDBJ databases">
        <authorList>
            <consortium name="Caenorhabditis japonica Sequencing Consortium"/>
            <person name="Wilson R.K."/>
        </authorList>
    </citation>
    <scope>NUCLEOTIDE SEQUENCE [LARGE SCALE GENOMIC DNA]</scope>
    <source>
        <strain evidence="3">DF5081</strain>
    </source>
</reference>
<feature type="region of interest" description="Disordered" evidence="1">
    <location>
        <begin position="1"/>
        <end position="22"/>
    </location>
</feature>
<sequence length="211" mass="22196">MGVKEKEDSSSSEESKKKKKKDKKWVNFLKMSLKHTRIQLSHESAGTAVHITSAGAEAAKTAAPIGGEGLAAIGQAAPVLQVAAVAFDAYQIGRNVEKDRRRGTTRNTVKKVTTTVATYGGGMGGAFAGAAIGSAFMPGVGTIIGGVVGGLTGGMGGGYGSGKAAEVIMDRAEYDTVRVECVTCHRIFLLRKYANDNKDNDEKNCEQCREH</sequence>
<evidence type="ECO:0000256" key="1">
    <source>
        <dbReference type="SAM" id="MobiDB-lite"/>
    </source>
</evidence>
<dbReference type="AlphaFoldDB" id="A0A8R1DG28"/>
<evidence type="ECO:0008006" key="4">
    <source>
        <dbReference type="Google" id="ProtNLM"/>
    </source>
</evidence>
<name>A0A8R1DG28_CAEJA</name>
<dbReference type="PANTHER" id="PTHR21525:SF9">
    <property type="entry name" value="CHANNEL_COLICIN DOMAIN-CONTAINING PROTEIN"/>
    <property type="match status" value="1"/>
</dbReference>
<proteinExistence type="predicted"/>
<reference evidence="2" key="2">
    <citation type="submission" date="2022-06" db="UniProtKB">
        <authorList>
            <consortium name="EnsemblMetazoa"/>
        </authorList>
    </citation>
    <scope>IDENTIFICATION</scope>
    <source>
        <strain evidence="2">DF5081</strain>
    </source>
</reference>
<dbReference type="EnsemblMetazoa" id="CJA01678.1">
    <property type="protein sequence ID" value="CJA01678.1"/>
    <property type="gene ID" value="WBGene00120882"/>
</dbReference>
<organism evidence="2 3">
    <name type="scientific">Caenorhabditis japonica</name>
    <dbReference type="NCBI Taxonomy" id="281687"/>
    <lineage>
        <taxon>Eukaryota</taxon>
        <taxon>Metazoa</taxon>
        <taxon>Ecdysozoa</taxon>
        <taxon>Nematoda</taxon>
        <taxon>Chromadorea</taxon>
        <taxon>Rhabditida</taxon>
        <taxon>Rhabditina</taxon>
        <taxon>Rhabditomorpha</taxon>
        <taxon>Rhabditoidea</taxon>
        <taxon>Rhabditidae</taxon>
        <taxon>Peloderinae</taxon>
        <taxon>Caenorhabditis</taxon>
    </lineage>
</organism>
<evidence type="ECO:0000313" key="3">
    <source>
        <dbReference type="Proteomes" id="UP000005237"/>
    </source>
</evidence>
<keyword evidence="3" id="KW-1185">Reference proteome</keyword>
<dbReference type="PANTHER" id="PTHR21525">
    <property type="entry name" value="MOTILE SPERM PROTEIN"/>
    <property type="match status" value="1"/>
</dbReference>
<dbReference type="Proteomes" id="UP000005237">
    <property type="component" value="Unassembled WGS sequence"/>
</dbReference>
<accession>A0A8R1DG28</accession>
<feature type="compositionally biased region" description="Basic and acidic residues" evidence="1">
    <location>
        <begin position="1"/>
        <end position="16"/>
    </location>
</feature>